<accession>A0A078KRW5</accession>
<organism evidence="1 2">
    <name type="scientific">Legionella massiliensis</name>
    <dbReference type="NCBI Taxonomy" id="1034943"/>
    <lineage>
        <taxon>Bacteria</taxon>
        <taxon>Pseudomonadati</taxon>
        <taxon>Pseudomonadota</taxon>
        <taxon>Gammaproteobacteria</taxon>
        <taxon>Legionellales</taxon>
        <taxon>Legionellaceae</taxon>
        <taxon>Legionella</taxon>
    </lineage>
</organism>
<evidence type="ECO:0000313" key="2">
    <source>
        <dbReference type="Proteomes" id="UP000044071"/>
    </source>
</evidence>
<dbReference type="Pfam" id="PF05258">
    <property type="entry name" value="DciA"/>
    <property type="match status" value="1"/>
</dbReference>
<dbReference type="EMBL" id="CCSB01000001">
    <property type="protein sequence ID" value="CDZ75841.1"/>
    <property type="molecule type" value="Genomic_DNA"/>
</dbReference>
<proteinExistence type="predicted"/>
<name>A0A078KRW5_9GAMM</name>
<dbReference type="Proteomes" id="UP000044071">
    <property type="component" value="Unassembled WGS sequence"/>
</dbReference>
<dbReference type="eggNOG" id="COG4701">
    <property type="taxonomic scope" value="Bacteria"/>
</dbReference>
<sequence length="143" mass="15812">MIRPINRCLNVQLLNLCQRAIALEELNDKIKANLPSPLRDNCQAAAFNRGSLVISTLNAAWATELRYQVPELRDRLRKAGLYQLTSIKITIADIAPQLIPNKASPESHPLSEGARDCLKTASEHCSYPPLKEALFHLANAGKS</sequence>
<dbReference type="InterPro" id="IPR007922">
    <property type="entry name" value="DciA-like"/>
</dbReference>
<gene>
    <name evidence="1" type="ORF">BN59_00100</name>
</gene>
<dbReference type="RefSeq" id="WP_245614117.1">
    <property type="nucleotide sequence ID" value="NZ_CCVW01000001.1"/>
</dbReference>
<evidence type="ECO:0000313" key="1">
    <source>
        <dbReference type="EMBL" id="CDZ75841.1"/>
    </source>
</evidence>
<dbReference type="AlphaFoldDB" id="A0A078KRW5"/>
<reference evidence="1 2" key="1">
    <citation type="submission" date="2014-06" db="EMBL/GenBank/DDBJ databases">
        <authorList>
            <person name="Urmite Genomes Urmite Genomes"/>
        </authorList>
    </citation>
    <scope>NUCLEOTIDE SEQUENCE [LARGE SCALE GENOMIC DNA]</scope>
</reference>
<protein>
    <submittedName>
        <fullName evidence="1">Zn-ribbon-containing, possibly RNA-binding protein and truncated derivatives</fullName>
    </submittedName>
</protein>
<dbReference type="STRING" id="1034943.BN59_00100"/>
<keyword evidence="2" id="KW-1185">Reference proteome</keyword>